<evidence type="ECO:0000313" key="5">
    <source>
        <dbReference type="Proteomes" id="UP001601197"/>
    </source>
</evidence>
<dbReference type="Pfam" id="PF20028">
    <property type="entry name" value="VMAP-C"/>
    <property type="match status" value="1"/>
</dbReference>
<evidence type="ECO:0000313" key="4">
    <source>
        <dbReference type="EMBL" id="MFE9171216.1"/>
    </source>
</evidence>
<evidence type="ECO:0000259" key="1">
    <source>
        <dbReference type="Pfam" id="PF19916"/>
    </source>
</evidence>
<dbReference type="Pfam" id="PF19916">
    <property type="entry name" value="VMAP-M0"/>
    <property type="match status" value="1"/>
</dbReference>
<keyword evidence="5" id="KW-1185">Reference proteome</keyword>
<dbReference type="InterPro" id="IPR045555">
    <property type="entry name" value="VMAP-M0"/>
</dbReference>
<name>A0ABW6KTT7_9ACTN</name>
<comment type="caution">
    <text evidence="4">The sequence shown here is derived from an EMBL/GenBank/DDBJ whole genome shotgun (WGS) entry which is preliminary data.</text>
</comment>
<evidence type="ECO:0000259" key="3">
    <source>
        <dbReference type="Pfam" id="PF20028"/>
    </source>
</evidence>
<organism evidence="4 5">
    <name type="scientific">Streptomyces kebangsaanensis</name>
    <dbReference type="NCBI Taxonomy" id="864058"/>
    <lineage>
        <taxon>Bacteria</taxon>
        <taxon>Bacillati</taxon>
        <taxon>Actinomycetota</taxon>
        <taxon>Actinomycetes</taxon>
        <taxon>Kitasatosporales</taxon>
        <taxon>Streptomycetaceae</taxon>
        <taxon>Streptomyces</taxon>
    </lineage>
</organism>
<dbReference type="RefSeq" id="WP_388347969.1">
    <property type="nucleotide sequence ID" value="NZ_JBIAFJ010000013.1"/>
</dbReference>
<feature type="domain" description="Effector-associated" evidence="2">
    <location>
        <begin position="27"/>
        <end position="106"/>
    </location>
</feature>
<dbReference type="InterPro" id="IPR045431">
    <property type="entry name" value="EAD2"/>
</dbReference>
<dbReference type="EMBL" id="JBIAFJ010000013">
    <property type="protein sequence ID" value="MFE9171216.1"/>
    <property type="molecule type" value="Genomic_DNA"/>
</dbReference>
<reference evidence="4 5" key="1">
    <citation type="submission" date="2024-10" db="EMBL/GenBank/DDBJ databases">
        <title>The Natural Products Discovery Center: Release of the First 8490 Sequenced Strains for Exploring Actinobacteria Biosynthetic Diversity.</title>
        <authorList>
            <person name="Kalkreuter E."/>
            <person name="Kautsar S.A."/>
            <person name="Yang D."/>
            <person name="Bader C.D."/>
            <person name="Teijaro C.N."/>
            <person name="Fluegel L."/>
            <person name="Davis C.M."/>
            <person name="Simpson J.R."/>
            <person name="Lauterbach L."/>
            <person name="Steele A.D."/>
            <person name="Gui C."/>
            <person name="Meng S."/>
            <person name="Li G."/>
            <person name="Viehrig K."/>
            <person name="Ye F."/>
            <person name="Su P."/>
            <person name="Kiefer A.F."/>
            <person name="Nichols A."/>
            <person name="Cepeda A.J."/>
            <person name="Yan W."/>
            <person name="Fan B."/>
            <person name="Jiang Y."/>
            <person name="Adhikari A."/>
            <person name="Zheng C.-J."/>
            <person name="Schuster L."/>
            <person name="Cowan T.M."/>
            <person name="Smanski M.J."/>
            <person name="Chevrette M.G."/>
            <person name="De Carvalho L.P.S."/>
            <person name="Shen B."/>
        </authorList>
    </citation>
    <scope>NUCLEOTIDE SEQUENCE [LARGE SCALE GENOMIC DNA]</scope>
    <source>
        <strain evidence="4 5">NPDC007147</strain>
    </source>
</reference>
<dbReference type="Pfam" id="PF19956">
    <property type="entry name" value="EAD2"/>
    <property type="match status" value="1"/>
</dbReference>
<proteinExistence type="predicted"/>
<evidence type="ECO:0000259" key="2">
    <source>
        <dbReference type="Pfam" id="PF19956"/>
    </source>
</evidence>
<feature type="domain" description="vWA-MoxR associated protein C-terminal" evidence="3">
    <location>
        <begin position="252"/>
        <end position="496"/>
    </location>
</feature>
<sequence>METGAEFGGPEGDPGQARGLELLLRLTDALCEMACVEDAPARQQFAVVLGGQLHRQVDLRGVRLREDVAALVHAALSVGLGEHVLVGVVHLLEGAAAAKELERLIASVTSVPAPGVLPGPLSREDERSARSALARGALPPVRLRDELVADLNGLDLPTGLSPDQLFTYLLERTAQDDGLPPAVLLLERAARLAVTAGHRSALTGWVDGWAARAGHTAEVARRRERVVVASDPDVPRCLLVVVEPARDGTGEVVVRPWLNTTPGHWNPQPGEPATTTPDGLGQAVERVLRQGARLWADQPGEYDTDRTGVQQPPYVEFVLPYDLLNHDVAGLMFRIGDSGPLPLGLKYGVHLRSLERMRTDDALVRHQWRERWRTLRRHGVTVHGWSEPDGRRIDAWQTALAGESMHTAVILDAPADESALAALKAAIAEGIGLAVWDRRGVFAEERREVVTAVFASVPVPARIPTAIHRLRRQAVLNTRSRHLLLGRHIGFFWDDPTRVVDIQTDPGDLAGEEAPA</sequence>
<protein>
    <submittedName>
        <fullName evidence="4">Uncharacterized protein</fullName>
    </submittedName>
</protein>
<dbReference type="InterPro" id="IPR045450">
    <property type="entry name" value="VMAP_C"/>
</dbReference>
<dbReference type="Proteomes" id="UP001601197">
    <property type="component" value="Unassembled WGS sequence"/>
</dbReference>
<feature type="domain" description="vWA-MoxR associated protein middle region 0" evidence="1">
    <location>
        <begin position="122"/>
        <end position="224"/>
    </location>
</feature>
<gene>
    <name evidence="4" type="ORF">ACFYNZ_17120</name>
</gene>
<accession>A0ABW6KTT7</accession>